<protein>
    <submittedName>
        <fullName evidence="2">Uncharacterized protein</fullName>
    </submittedName>
</protein>
<name>Q2G4N3_NOVAD</name>
<evidence type="ECO:0000256" key="1">
    <source>
        <dbReference type="SAM" id="MobiDB-lite"/>
    </source>
</evidence>
<evidence type="ECO:0000313" key="2">
    <source>
        <dbReference type="EMBL" id="ABD27190.1"/>
    </source>
</evidence>
<dbReference type="EMBL" id="CP000248">
    <property type="protein sequence ID" value="ABD27190.1"/>
    <property type="molecule type" value="Genomic_DNA"/>
</dbReference>
<gene>
    <name evidence="2" type="ordered locus">Saro_2754</name>
</gene>
<sequence length="92" mass="10246">MHPRAANFRGRSRPPGRQRLTASSHIYNLSMPKESPMGKHRLVPDEELIGPLRNGISIALKLADRLGLHMVGIHLNNALECLSEGQKDKDND</sequence>
<organism evidence="2 3">
    <name type="scientific">Novosphingobium aromaticivorans (strain ATCC 700278 / DSM 12444 / CCUG 56034 / CIP 105152 / NBRC 16084 / F199)</name>
    <dbReference type="NCBI Taxonomy" id="279238"/>
    <lineage>
        <taxon>Bacteria</taxon>
        <taxon>Pseudomonadati</taxon>
        <taxon>Pseudomonadota</taxon>
        <taxon>Alphaproteobacteria</taxon>
        <taxon>Sphingomonadales</taxon>
        <taxon>Sphingomonadaceae</taxon>
        <taxon>Novosphingobium</taxon>
    </lineage>
</organism>
<keyword evidence="3" id="KW-1185">Reference proteome</keyword>
<dbReference type="Proteomes" id="UP000009134">
    <property type="component" value="Chromosome"/>
</dbReference>
<proteinExistence type="predicted"/>
<dbReference type="KEGG" id="nar:Saro_2754"/>
<dbReference type="HOGENOM" id="CLU_2684218_0_0_5"/>
<dbReference type="AlphaFoldDB" id="Q2G4N3"/>
<feature type="region of interest" description="Disordered" evidence="1">
    <location>
        <begin position="1"/>
        <end position="20"/>
    </location>
</feature>
<evidence type="ECO:0000313" key="3">
    <source>
        <dbReference type="Proteomes" id="UP000009134"/>
    </source>
</evidence>
<accession>Q2G4N3</accession>
<reference evidence="3" key="1">
    <citation type="submission" date="2006-01" db="EMBL/GenBank/DDBJ databases">
        <title>Complete sequence of Novosphingobium aromaticivorans DSM 12444.</title>
        <authorList>
            <consortium name="US DOE Joint Genome Institute"/>
            <person name="Copeland A."/>
            <person name="Lucas S."/>
            <person name="Lapidus A."/>
            <person name="Barry K."/>
            <person name="Detter J.C."/>
            <person name="Glavina T."/>
            <person name="Hammon N."/>
            <person name="Israni S."/>
            <person name="Pitluck S."/>
            <person name="Chain P."/>
            <person name="Malfatti S."/>
            <person name="Shin M."/>
            <person name="Vergez L."/>
            <person name="Schmutz J."/>
            <person name="Larimer F."/>
            <person name="Land M."/>
            <person name="Kyrpides N."/>
            <person name="Ivanova N."/>
            <person name="Fredrickson J."/>
            <person name="Balkwill D."/>
            <person name="Romine M.F."/>
            <person name="Richardson P."/>
        </authorList>
    </citation>
    <scope>NUCLEOTIDE SEQUENCE [LARGE SCALE GENOMIC DNA]</scope>
    <source>
        <strain evidence="3">ATCC 700278 / DSM 12444 / CCUG 56034 / CIP 105152 / NBRC 16084 / F199</strain>
    </source>
</reference>
<dbReference type="STRING" id="279238.Saro_2754"/>